<accession>A0A512NS00</accession>
<dbReference type="InterPro" id="IPR006311">
    <property type="entry name" value="TAT_signal"/>
</dbReference>
<comment type="caution">
    <text evidence="1">The sequence shown here is derived from an EMBL/GenBank/DDBJ whole genome shotgun (WGS) entry which is preliminary data.</text>
</comment>
<organism evidence="1 2">
    <name type="scientific">Reyranella soli</name>
    <dbReference type="NCBI Taxonomy" id="1230389"/>
    <lineage>
        <taxon>Bacteria</taxon>
        <taxon>Pseudomonadati</taxon>
        <taxon>Pseudomonadota</taxon>
        <taxon>Alphaproteobacteria</taxon>
        <taxon>Hyphomicrobiales</taxon>
        <taxon>Reyranellaceae</taxon>
        <taxon>Reyranella</taxon>
    </lineage>
</organism>
<dbReference type="RefSeq" id="WP_373867998.1">
    <property type="nucleotide sequence ID" value="NZ_BKAJ01000247.1"/>
</dbReference>
<dbReference type="EMBL" id="BKAJ01000247">
    <property type="protein sequence ID" value="GEP61692.1"/>
    <property type="molecule type" value="Genomic_DNA"/>
</dbReference>
<sequence>MTIIAAASAREDLMHIRLSRRRALLFGTAGAAAATSLPALAHHGWNWAEDQQSELSGIVKSVSMAPPHPSLQVTATDGKQWLIDLANPNQTERAGFTAASAKPGDAVVVLGNRSKDKSQLWMKAVRITVAGKTYDLYPERIKTN</sequence>
<dbReference type="PROSITE" id="PS51318">
    <property type="entry name" value="TAT"/>
    <property type="match status" value="1"/>
</dbReference>
<dbReference type="InterPro" id="IPR046150">
    <property type="entry name" value="DUF6152"/>
</dbReference>
<evidence type="ECO:0000313" key="2">
    <source>
        <dbReference type="Proteomes" id="UP000321058"/>
    </source>
</evidence>
<proteinExistence type="predicted"/>
<dbReference type="AlphaFoldDB" id="A0A512NS00"/>
<keyword evidence="2" id="KW-1185">Reference proteome</keyword>
<dbReference type="Pfam" id="PF19649">
    <property type="entry name" value="DUF6152"/>
    <property type="match status" value="1"/>
</dbReference>
<gene>
    <name evidence="1" type="ORF">RSO01_88580</name>
</gene>
<name>A0A512NS00_9HYPH</name>
<reference evidence="1 2" key="1">
    <citation type="submission" date="2019-07" db="EMBL/GenBank/DDBJ databases">
        <title>Whole genome shotgun sequence of Reyranella soli NBRC 108950.</title>
        <authorList>
            <person name="Hosoyama A."/>
            <person name="Uohara A."/>
            <person name="Ohji S."/>
            <person name="Ichikawa N."/>
        </authorList>
    </citation>
    <scope>NUCLEOTIDE SEQUENCE [LARGE SCALE GENOMIC DNA]</scope>
    <source>
        <strain evidence="1 2">NBRC 108950</strain>
    </source>
</reference>
<dbReference type="Proteomes" id="UP000321058">
    <property type="component" value="Unassembled WGS sequence"/>
</dbReference>
<protein>
    <submittedName>
        <fullName evidence="1">Uncharacterized protein</fullName>
    </submittedName>
</protein>
<evidence type="ECO:0000313" key="1">
    <source>
        <dbReference type="EMBL" id="GEP61692.1"/>
    </source>
</evidence>